<dbReference type="Gene3D" id="3.20.20.70">
    <property type="entry name" value="Aldolase class I"/>
    <property type="match status" value="1"/>
</dbReference>
<evidence type="ECO:0000256" key="5">
    <source>
        <dbReference type="ARBA" id="ARBA00023141"/>
    </source>
</evidence>
<evidence type="ECO:0000256" key="3">
    <source>
        <dbReference type="ARBA" id="ARBA00022605"/>
    </source>
</evidence>
<evidence type="ECO:0000256" key="6">
    <source>
        <dbReference type="ARBA" id="ARBA00023239"/>
    </source>
</evidence>
<keyword evidence="3 8" id="KW-0028">Amino-acid biosynthesis</keyword>
<comment type="pathway">
    <text evidence="1 8">Amino-acid biosynthesis; L-tryptophan biosynthesis; L-tryptophan from chorismate: step 5/5.</text>
</comment>
<keyword evidence="11" id="KW-1185">Reference proteome</keyword>
<accession>A0ABT1G746</accession>
<keyword evidence="4 8" id="KW-0822">Tryptophan biosynthesis</keyword>
<keyword evidence="5 8" id="KW-0057">Aromatic amino acid biosynthesis</keyword>
<dbReference type="Pfam" id="PF00290">
    <property type="entry name" value="Trp_syntA"/>
    <property type="match status" value="1"/>
</dbReference>
<name>A0ABT1G746_9GAMM</name>
<feature type="active site" description="Proton acceptor" evidence="8">
    <location>
        <position position="49"/>
    </location>
</feature>
<comment type="function">
    <text evidence="8">The alpha subunit is responsible for the aldol cleavage of indoleglycerol phosphate to indole and glyceraldehyde 3-phosphate.</text>
</comment>
<comment type="caution">
    <text evidence="10">The sequence shown here is derived from an EMBL/GenBank/DDBJ whole genome shotgun (WGS) entry which is preliminary data.</text>
</comment>
<protein>
    <recommendedName>
        <fullName evidence="8">Tryptophan synthase alpha chain</fullName>
        <ecNumber evidence="8">4.2.1.20</ecNumber>
    </recommendedName>
</protein>
<keyword evidence="6 8" id="KW-0456">Lyase</keyword>
<evidence type="ECO:0000256" key="4">
    <source>
        <dbReference type="ARBA" id="ARBA00022822"/>
    </source>
</evidence>
<gene>
    <name evidence="8" type="primary">trpA</name>
    <name evidence="10" type="ORF">J2T60_001065</name>
</gene>
<comment type="catalytic activity">
    <reaction evidence="7 8">
        <text>(1S,2R)-1-C-(indol-3-yl)glycerol 3-phosphate + L-serine = D-glyceraldehyde 3-phosphate + L-tryptophan + H2O</text>
        <dbReference type="Rhea" id="RHEA:10532"/>
        <dbReference type="ChEBI" id="CHEBI:15377"/>
        <dbReference type="ChEBI" id="CHEBI:33384"/>
        <dbReference type="ChEBI" id="CHEBI:57912"/>
        <dbReference type="ChEBI" id="CHEBI:58866"/>
        <dbReference type="ChEBI" id="CHEBI:59776"/>
        <dbReference type="EC" id="4.2.1.20"/>
    </reaction>
</comment>
<dbReference type="GO" id="GO:0004834">
    <property type="term" value="F:tryptophan synthase activity"/>
    <property type="evidence" value="ECO:0007669"/>
    <property type="project" value="UniProtKB-EC"/>
</dbReference>
<dbReference type="EMBL" id="JALJYF010000001">
    <property type="protein sequence ID" value="MCP1727100.1"/>
    <property type="molecule type" value="Genomic_DNA"/>
</dbReference>
<dbReference type="InterPro" id="IPR013785">
    <property type="entry name" value="Aldolase_TIM"/>
</dbReference>
<dbReference type="CDD" id="cd04724">
    <property type="entry name" value="Tryptophan_synthase_alpha"/>
    <property type="match status" value="1"/>
</dbReference>
<feature type="active site" description="Proton acceptor" evidence="8">
    <location>
        <position position="60"/>
    </location>
</feature>
<evidence type="ECO:0000256" key="8">
    <source>
        <dbReference type="HAMAP-Rule" id="MF_00131"/>
    </source>
</evidence>
<dbReference type="EC" id="4.2.1.20" evidence="8"/>
<proteinExistence type="inferred from homology"/>
<dbReference type="InterPro" id="IPR018204">
    <property type="entry name" value="Trp_synthase_alpha_AS"/>
</dbReference>
<sequence>MSRIEQRFKALKSENRAALIPYVMTGDPSPEATVLVMQGLVRGGADMIELGMPFSDPVADGPVIQAAGERALAAGQRLRHSLAAVKRFRESDGDTPVILMGYLNPVEIMGEAAFVEAAADAGVDAVLLVDAPPEESTDLAPALKKAGMDMIFLVAPTTSEARRRRLADLAGGFIYYVSLKGVTGAGGLDTEAVRKGLMALREVSDLPLGVGFGIGDAQTAGSVARFADAVIVGSRLVAHLQAAAERGEDLARAAEAFIQPLSQAISQARGSGNDQKEAALS</sequence>
<dbReference type="Proteomes" id="UP001523550">
    <property type="component" value="Unassembled WGS sequence"/>
</dbReference>
<evidence type="ECO:0000256" key="7">
    <source>
        <dbReference type="ARBA" id="ARBA00049047"/>
    </source>
</evidence>
<dbReference type="InterPro" id="IPR011060">
    <property type="entry name" value="RibuloseP-bd_barrel"/>
</dbReference>
<dbReference type="NCBIfam" id="TIGR00262">
    <property type="entry name" value="trpA"/>
    <property type="match status" value="1"/>
</dbReference>
<evidence type="ECO:0000256" key="1">
    <source>
        <dbReference type="ARBA" id="ARBA00004733"/>
    </source>
</evidence>
<dbReference type="PANTHER" id="PTHR43406:SF1">
    <property type="entry name" value="TRYPTOPHAN SYNTHASE ALPHA CHAIN, CHLOROPLASTIC"/>
    <property type="match status" value="1"/>
</dbReference>
<dbReference type="RefSeq" id="WP_253446453.1">
    <property type="nucleotide sequence ID" value="NZ_JALJYF010000001.1"/>
</dbReference>
<dbReference type="InterPro" id="IPR002028">
    <property type="entry name" value="Trp_synthase_suA"/>
</dbReference>
<reference evidence="10 11" key="1">
    <citation type="submission" date="2022-03" db="EMBL/GenBank/DDBJ databases">
        <title>Genomic Encyclopedia of Type Strains, Phase III (KMG-III): the genomes of soil and plant-associated and newly described type strains.</title>
        <authorList>
            <person name="Whitman W."/>
        </authorList>
    </citation>
    <scope>NUCLEOTIDE SEQUENCE [LARGE SCALE GENOMIC DNA]</scope>
    <source>
        <strain evidence="10 11">BSker1</strain>
    </source>
</reference>
<evidence type="ECO:0000256" key="9">
    <source>
        <dbReference type="RuleBase" id="RU003662"/>
    </source>
</evidence>
<evidence type="ECO:0000313" key="11">
    <source>
        <dbReference type="Proteomes" id="UP001523550"/>
    </source>
</evidence>
<dbReference type="PANTHER" id="PTHR43406">
    <property type="entry name" value="TRYPTOPHAN SYNTHASE, ALPHA CHAIN"/>
    <property type="match status" value="1"/>
</dbReference>
<dbReference type="SUPFAM" id="SSF51366">
    <property type="entry name" value="Ribulose-phoshate binding barrel"/>
    <property type="match status" value="1"/>
</dbReference>
<comment type="similarity">
    <text evidence="8 9">Belongs to the TrpA family.</text>
</comment>
<organism evidence="10 11">
    <name type="scientific">Natronospira proteinivora</name>
    <dbReference type="NCBI Taxonomy" id="1807133"/>
    <lineage>
        <taxon>Bacteria</taxon>
        <taxon>Pseudomonadati</taxon>
        <taxon>Pseudomonadota</taxon>
        <taxon>Gammaproteobacteria</taxon>
        <taxon>Natronospirales</taxon>
        <taxon>Natronospiraceae</taxon>
        <taxon>Natronospira</taxon>
    </lineage>
</organism>
<dbReference type="PROSITE" id="PS00167">
    <property type="entry name" value="TRP_SYNTHASE_ALPHA"/>
    <property type="match status" value="1"/>
</dbReference>
<evidence type="ECO:0000313" key="10">
    <source>
        <dbReference type="EMBL" id="MCP1727100.1"/>
    </source>
</evidence>
<evidence type="ECO:0000256" key="2">
    <source>
        <dbReference type="ARBA" id="ARBA00011270"/>
    </source>
</evidence>
<dbReference type="HAMAP" id="MF_00131">
    <property type="entry name" value="Trp_synth_alpha"/>
    <property type="match status" value="1"/>
</dbReference>
<comment type="subunit">
    <text evidence="2 8">Tetramer of two alpha and two beta chains.</text>
</comment>